<gene>
    <name evidence="2" type="primary">gb03595</name>
    <name evidence="2" type="ORF">PR202_gb03595</name>
</gene>
<feature type="region of interest" description="Disordered" evidence="1">
    <location>
        <begin position="1"/>
        <end position="29"/>
    </location>
</feature>
<dbReference type="PANTHER" id="PTHR34958">
    <property type="entry name" value="CONDITIONAL LOSS-OF-GROWTH 1"/>
    <property type="match status" value="1"/>
</dbReference>
<protein>
    <submittedName>
        <fullName evidence="2">Uncharacterized protein</fullName>
    </submittedName>
</protein>
<evidence type="ECO:0000256" key="1">
    <source>
        <dbReference type="SAM" id="MobiDB-lite"/>
    </source>
</evidence>
<reference evidence="2" key="2">
    <citation type="submission" date="2021-12" db="EMBL/GenBank/DDBJ databases">
        <title>Resequencing data analysis of finger millet.</title>
        <authorList>
            <person name="Hatakeyama M."/>
            <person name="Aluri S."/>
            <person name="Balachadran M.T."/>
            <person name="Sivarajan S.R."/>
            <person name="Poveda L."/>
            <person name="Shimizu-Inatsugi R."/>
            <person name="Schlapbach R."/>
            <person name="Sreeman S.M."/>
            <person name="Shimizu K.K."/>
        </authorList>
    </citation>
    <scope>NUCLEOTIDE SEQUENCE</scope>
</reference>
<dbReference type="EMBL" id="BQKI01000073">
    <property type="protein sequence ID" value="GJN16592.1"/>
    <property type="molecule type" value="Genomic_DNA"/>
</dbReference>
<accession>A0AAV5E1L7</accession>
<dbReference type="Proteomes" id="UP001054889">
    <property type="component" value="Unassembled WGS sequence"/>
</dbReference>
<proteinExistence type="predicted"/>
<organism evidence="2 3">
    <name type="scientific">Eleusine coracana subsp. coracana</name>
    <dbReference type="NCBI Taxonomy" id="191504"/>
    <lineage>
        <taxon>Eukaryota</taxon>
        <taxon>Viridiplantae</taxon>
        <taxon>Streptophyta</taxon>
        <taxon>Embryophyta</taxon>
        <taxon>Tracheophyta</taxon>
        <taxon>Spermatophyta</taxon>
        <taxon>Magnoliopsida</taxon>
        <taxon>Liliopsida</taxon>
        <taxon>Poales</taxon>
        <taxon>Poaceae</taxon>
        <taxon>PACMAD clade</taxon>
        <taxon>Chloridoideae</taxon>
        <taxon>Cynodonteae</taxon>
        <taxon>Eleusininae</taxon>
        <taxon>Eleusine</taxon>
    </lineage>
</organism>
<reference evidence="2" key="1">
    <citation type="journal article" date="2018" name="DNA Res.">
        <title>Multiple hybrid de novo genome assembly of finger millet, an orphan allotetraploid crop.</title>
        <authorList>
            <person name="Hatakeyama M."/>
            <person name="Aluri S."/>
            <person name="Balachadran M.T."/>
            <person name="Sivarajan S.R."/>
            <person name="Patrignani A."/>
            <person name="Gruter S."/>
            <person name="Poveda L."/>
            <person name="Shimizu-Inatsugi R."/>
            <person name="Baeten J."/>
            <person name="Francoijs K.J."/>
            <person name="Nataraja K.N."/>
            <person name="Reddy Y.A.N."/>
            <person name="Phadnis S."/>
            <person name="Ravikumar R.L."/>
            <person name="Schlapbach R."/>
            <person name="Sreeman S.M."/>
            <person name="Shimizu K.K."/>
        </authorList>
    </citation>
    <scope>NUCLEOTIDE SEQUENCE</scope>
</reference>
<comment type="caution">
    <text evidence="2">The sequence shown here is derived from an EMBL/GenBank/DDBJ whole genome shotgun (WGS) entry which is preliminary data.</text>
</comment>
<keyword evidence="3" id="KW-1185">Reference proteome</keyword>
<name>A0AAV5E1L7_ELECO</name>
<evidence type="ECO:0000313" key="2">
    <source>
        <dbReference type="EMBL" id="GJN16592.1"/>
    </source>
</evidence>
<evidence type="ECO:0000313" key="3">
    <source>
        <dbReference type="Proteomes" id="UP001054889"/>
    </source>
</evidence>
<dbReference type="PANTHER" id="PTHR34958:SF1">
    <property type="entry name" value="ARMADILLO-LIKE HELICAL DOMAIN-CONTAINING PROTEIN"/>
    <property type="match status" value="1"/>
</dbReference>
<sequence>MPLRDPGPRVTSARHYGPAAPPHRPPRSVSAVASISTTSIRKPPEPLRRAVADCLSPPAPHTPRATCCSRLGGGRGFPNAPGNVSLSLPLLSTPIFVCYSSISLPFLNAAASACQDYIANPSTIDMAYNVLIDHALAESDRSEQQPLRLNPAEISEVIAEVCSESTSNANPSIAPSRLTTQNRQPSADVAFSVLIKLVIDMYMMDSKTAAPLTLYMLEGMLSSKKSSARTKALDLILNLGVHAHLLEPVVVEDALLIDKGETMNQSYLSNEYGSNIDEPRAPEPEEEQKISPAIDQFESWILEILYEVLLLLVQLLELMTHFRFLHKSSRVGGEILVVVHKYAIRGAYELD</sequence>
<dbReference type="AlphaFoldDB" id="A0AAV5E1L7"/>